<feature type="domain" description="Carrier" evidence="6">
    <location>
        <begin position="1520"/>
        <end position="1596"/>
    </location>
</feature>
<dbReference type="GO" id="GO:0031177">
    <property type="term" value="F:phosphopantetheine binding"/>
    <property type="evidence" value="ECO:0007669"/>
    <property type="project" value="InterPro"/>
</dbReference>
<feature type="domain" description="Ketosynthase family 3 (KS3)" evidence="7">
    <location>
        <begin position="617"/>
        <end position="1041"/>
    </location>
</feature>
<dbReference type="InterPro" id="IPR045851">
    <property type="entry name" value="AMP-bd_C_sf"/>
</dbReference>
<dbReference type="Pfam" id="PF00550">
    <property type="entry name" value="PP-binding"/>
    <property type="match status" value="2"/>
</dbReference>
<feature type="region of interest" description="Disordered" evidence="5">
    <location>
        <begin position="2200"/>
        <end position="2240"/>
    </location>
</feature>
<dbReference type="RefSeq" id="WP_078345727.1">
    <property type="nucleotide sequence ID" value="NZ_MBTF01000001.1"/>
</dbReference>
<dbReference type="GO" id="GO:0044550">
    <property type="term" value="P:secondary metabolite biosynthetic process"/>
    <property type="evidence" value="ECO:0007669"/>
    <property type="project" value="UniProtKB-ARBA"/>
</dbReference>
<dbReference type="FunFam" id="3.30.300.30:FF:000010">
    <property type="entry name" value="Enterobactin synthetase component F"/>
    <property type="match status" value="1"/>
</dbReference>
<dbReference type="InterPro" id="IPR020806">
    <property type="entry name" value="PKS_PP-bd"/>
</dbReference>
<dbReference type="InterPro" id="IPR005814">
    <property type="entry name" value="Aminotrans_3"/>
</dbReference>
<dbReference type="Proteomes" id="UP000189739">
    <property type="component" value="Unassembled WGS sequence"/>
</dbReference>
<accession>A0A1S9PKS6</accession>
<dbReference type="InterPro" id="IPR015422">
    <property type="entry name" value="PyrdxlP-dep_Trfase_small"/>
</dbReference>
<dbReference type="InterPro" id="IPR006162">
    <property type="entry name" value="Ppantetheine_attach_site"/>
</dbReference>
<dbReference type="SMART" id="SM00825">
    <property type="entry name" value="PKS_KS"/>
    <property type="match status" value="1"/>
</dbReference>
<dbReference type="NCBIfam" id="TIGR01733">
    <property type="entry name" value="AA-adenyl-dom"/>
    <property type="match status" value="1"/>
</dbReference>
<dbReference type="InterPro" id="IPR014031">
    <property type="entry name" value="Ketoacyl_synth_C"/>
</dbReference>
<dbReference type="GO" id="GO:0030170">
    <property type="term" value="F:pyridoxal phosphate binding"/>
    <property type="evidence" value="ECO:0007669"/>
    <property type="project" value="InterPro"/>
</dbReference>
<gene>
    <name evidence="8" type="ORF">BC343_00325</name>
</gene>
<dbReference type="InterPro" id="IPR020841">
    <property type="entry name" value="PKS_Beta-ketoAc_synthase_dom"/>
</dbReference>
<proteinExistence type="predicted"/>
<dbReference type="PROSITE" id="PS50075">
    <property type="entry name" value="CARRIER"/>
    <property type="match status" value="2"/>
</dbReference>
<dbReference type="GO" id="GO:0004312">
    <property type="term" value="F:fatty acid synthase activity"/>
    <property type="evidence" value="ECO:0007669"/>
    <property type="project" value="TreeGrafter"/>
</dbReference>
<keyword evidence="9" id="KW-1185">Reference proteome</keyword>
<dbReference type="SUPFAM" id="SSF56801">
    <property type="entry name" value="Acetyl-CoA synthetase-like"/>
    <property type="match status" value="1"/>
</dbReference>
<dbReference type="InterPro" id="IPR014043">
    <property type="entry name" value="Acyl_transferase_dom"/>
</dbReference>
<keyword evidence="3" id="KW-0808">Transferase</keyword>
<dbReference type="Pfam" id="PF13193">
    <property type="entry name" value="AMP-binding_C"/>
    <property type="match status" value="1"/>
</dbReference>
<dbReference type="Gene3D" id="3.30.70.250">
    <property type="entry name" value="Malonyl-CoA ACP transacylase, ACP-binding"/>
    <property type="match status" value="1"/>
</dbReference>
<dbReference type="InterPro" id="IPR009081">
    <property type="entry name" value="PP-bd_ACP"/>
</dbReference>
<evidence type="ECO:0000313" key="8">
    <source>
        <dbReference type="EMBL" id="OOQ61560.1"/>
    </source>
</evidence>
<feature type="domain" description="Carrier" evidence="6">
    <location>
        <begin position="525"/>
        <end position="600"/>
    </location>
</feature>
<dbReference type="CDD" id="cd00833">
    <property type="entry name" value="PKS"/>
    <property type="match status" value="1"/>
</dbReference>
<dbReference type="Gene3D" id="3.40.47.10">
    <property type="match status" value="1"/>
</dbReference>
<dbReference type="SMART" id="SM00823">
    <property type="entry name" value="PKS_PP"/>
    <property type="match status" value="2"/>
</dbReference>
<dbReference type="Gene3D" id="3.40.50.12780">
    <property type="entry name" value="N-terminal domain of ligase-like"/>
    <property type="match status" value="1"/>
</dbReference>
<dbReference type="Pfam" id="PF00698">
    <property type="entry name" value="Acyl_transf_1"/>
    <property type="match status" value="1"/>
</dbReference>
<dbReference type="GO" id="GO:0004315">
    <property type="term" value="F:3-oxoacyl-[acyl-carrier-protein] synthase activity"/>
    <property type="evidence" value="ECO:0007669"/>
    <property type="project" value="InterPro"/>
</dbReference>
<protein>
    <submittedName>
        <fullName evidence="8">Type I polyketide synthase</fullName>
    </submittedName>
</protein>
<dbReference type="InterPro" id="IPR015424">
    <property type="entry name" value="PyrdxlP-dep_Trfase"/>
</dbReference>
<dbReference type="InterPro" id="IPR050091">
    <property type="entry name" value="PKS_NRPS_Biosynth_Enz"/>
</dbReference>
<comment type="caution">
    <text evidence="8">The sequence shown here is derived from an EMBL/GenBank/DDBJ whole genome shotgun (WGS) entry which is preliminary data.</text>
</comment>
<dbReference type="InterPro" id="IPR016036">
    <property type="entry name" value="Malonyl_transacylase_ACP-bd"/>
</dbReference>
<dbReference type="PANTHER" id="PTHR43775:SF51">
    <property type="entry name" value="INACTIVE PHENOLPHTHIOCEROL SYNTHESIS POLYKETIDE SYNTHASE TYPE I PKS1-RELATED"/>
    <property type="match status" value="1"/>
</dbReference>
<dbReference type="InterPro" id="IPR020845">
    <property type="entry name" value="AMP-binding_CS"/>
</dbReference>
<dbReference type="InterPro" id="IPR016039">
    <property type="entry name" value="Thiolase-like"/>
</dbReference>
<dbReference type="Pfam" id="PF00501">
    <property type="entry name" value="AMP-binding"/>
    <property type="match status" value="1"/>
</dbReference>
<dbReference type="InterPro" id="IPR042099">
    <property type="entry name" value="ANL_N_sf"/>
</dbReference>
<dbReference type="InterPro" id="IPR001227">
    <property type="entry name" value="Ac_transferase_dom_sf"/>
</dbReference>
<dbReference type="InterPro" id="IPR036736">
    <property type="entry name" value="ACP-like_sf"/>
</dbReference>
<dbReference type="SMART" id="SM00827">
    <property type="entry name" value="PKS_AT"/>
    <property type="match status" value="1"/>
</dbReference>
<dbReference type="Gene3D" id="1.10.1200.10">
    <property type="entry name" value="ACP-like"/>
    <property type="match status" value="2"/>
</dbReference>
<dbReference type="InterPro" id="IPR014030">
    <property type="entry name" value="Ketoacyl_synth_N"/>
</dbReference>
<keyword evidence="4" id="KW-0663">Pyridoxal phosphate</keyword>
<dbReference type="InterPro" id="IPR025110">
    <property type="entry name" value="AMP-bd_C"/>
</dbReference>
<evidence type="ECO:0000313" key="9">
    <source>
        <dbReference type="Proteomes" id="UP000189739"/>
    </source>
</evidence>
<evidence type="ECO:0000256" key="2">
    <source>
        <dbReference type="ARBA" id="ARBA00022553"/>
    </source>
</evidence>
<dbReference type="STRING" id="1792845.BC343_00325"/>
<dbReference type="SUPFAM" id="SSF53901">
    <property type="entry name" value="Thiolase-like"/>
    <property type="match status" value="1"/>
</dbReference>
<name>A0A1S9PKS6_9SPHI</name>
<dbReference type="InterPro" id="IPR032821">
    <property type="entry name" value="PKS_assoc"/>
</dbReference>
<evidence type="ECO:0000256" key="1">
    <source>
        <dbReference type="ARBA" id="ARBA00022450"/>
    </source>
</evidence>
<organism evidence="8 9">
    <name type="scientific">Mucilaginibacter pedocola</name>
    <dbReference type="NCBI Taxonomy" id="1792845"/>
    <lineage>
        <taxon>Bacteria</taxon>
        <taxon>Pseudomonadati</taxon>
        <taxon>Bacteroidota</taxon>
        <taxon>Sphingobacteriia</taxon>
        <taxon>Sphingobacteriales</taxon>
        <taxon>Sphingobacteriaceae</taxon>
        <taxon>Mucilaginibacter</taxon>
    </lineage>
</organism>
<dbReference type="Pfam" id="PF00202">
    <property type="entry name" value="Aminotran_3"/>
    <property type="match status" value="1"/>
</dbReference>
<dbReference type="PROSITE" id="PS00012">
    <property type="entry name" value="PHOSPHOPANTETHEINE"/>
    <property type="match status" value="2"/>
</dbReference>
<dbReference type="InterPro" id="IPR015421">
    <property type="entry name" value="PyrdxlP-dep_Trfase_major"/>
</dbReference>
<dbReference type="Gene3D" id="3.30.300.30">
    <property type="match status" value="1"/>
</dbReference>
<dbReference type="PROSITE" id="PS52004">
    <property type="entry name" value="KS3_2"/>
    <property type="match status" value="1"/>
</dbReference>
<dbReference type="EMBL" id="MBTF01000001">
    <property type="protein sequence ID" value="OOQ61560.1"/>
    <property type="molecule type" value="Genomic_DNA"/>
</dbReference>
<evidence type="ECO:0000256" key="5">
    <source>
        <dbReference type="SAM" id="MobiDB-lite"/>
    </source>
</evidence>
<dbReference type="SUPFAM" id="SSF55048">
    <property type="entry name" value="Probable ACP-binding domain of malonyl-CoA ACP transacylase"/>
    <property type="match status" value="1"/>
</dbReference>
<dbReference type="Pfam" id="PF16197">
    <property type="entry name" value="KAsynt_C_assoc"/>
    <property type="match status" value="1"/>
</dbReference>
<keyword evidence="1" id="KW-0596">Phosphopantetheine</keyword>
<keyword evidence="2" id="KW-0597">Phosphoprotein</keyword>
<dbReference type="GO" id="GO:0006633">
    <property type="term" value="P:fatty acid biosynthetic process"/>
    <property type="evidence" value="ECO:0007669"/>
    <property type="project" value="InterPro"/>
</dbReference>
<reference evidence="8 9" key="1">
    <citation type="submission" date="2016-07" db="EMBL/GenBank/DDBJ databases">
        <title>Genomic analysis of zinc-resistant bacterium Mucilaginibacter pedocola TBZ30.</title>
        <authorList>
            <person name="Huang J."/>
            <person name="Tang J."/>
        </authorList>
    </citation>
    <scope>NUCLEOTIDE SEQUENCE [LARGE SCALE GENOMIC DNA]</scope>
    <source>
        <strain evidence="8 9">TBZ30</strain>
    </source>
</reference>
<dbReference type="PROSITE" id="PS00606">
    <property type="entry name" value="KS3_1"/>
    <property type="match status" value="1"/>
</dbReference>
<dbReference type="InterPro" id="IPR018201">
    <property type="entry name" value="Ketoacyl_synth_AS"/>
</dbReference>
<dbReference type="SUPFAM" id="SSF47336">
    <property type="entry name" value="ACP-like"/>
    <property type="match status" value="2"/>
</dbReference>
<dbReference type="InterPro" id="IPR010071">
    <property type="entry name" value="AA_adenyl_dom"/>
</dbReference>
<dbReference type="Pfam" id="PF02801">
    <property type="entry name" value="Ketoacyl-synt_C"/>
    <property type="match status" value="1"/>
</dbReference>
<dbReference type="Gene3D" id="3.90.1150.10">
    <property type="entry name" value="Aspartate Aminotransferase, domain 1"/>
    <property type="match status" value="1"/>
</dbReference>
<dbReference type="PANTHER" id="PTHR43775">
    <property type="entry name" value="FATTY ACID SYNTHASE"/>
    <property type="match status" value="1"/>
</dbReference>
<dbReference type="Gene3D" id="3.40.366.10">
    <property type="entry name" value="Malonyl-Coenzyme A Acyl Carrier Protein, domain 2"/>
    <property type="match status" value="1"/>
</dbReference>
<dbReference type="InterPro" id="IPR000873">
    <property type="entry name" value="AMP-dep_synth/lig_dom"/>
</dbReference>
<evidence type="ECO:0000256" key="4">
    <source>
        <dbReference type="ARBA" id="ARBA00022898"/>
    </source>
</evidence>
<sequence>MNILTDNIYTGEFEGEVFMHRLFEEQVEKTPDVIAVQLGNRTISYAELNRKADSLAAAIINNSPASLVIGVSTLRSIETIASLIAVLKAGKAYLPIDPSYPADRLEQIIEDAGLNTILAVEEQKPLFRHLPVNVIASDKEYQASVLSKESLRTRIAYIIYTSGSTGKPKGVCVGHIGVVNLINYHKRISPYLGVASKTLQFAPLVFDASVVEVFCTLCIGGTLVLIDEAIRIDPVKLLHYVDDMKVNRINVPFVALQYFTEIADAEQLYPQSLQEVITAGEQLKITPQITRFFQAMPDCVFYNMYGPTETSVASTALKLEGPPESWPLLPTIGKAIDNTTNYILDEQLNLLPDGEVGELCISGINVTYGYLNRPELTAEKFVDWQHDGKTIRIYRSGDLCRFLPDGNTEYLGRKDTQVKIRGNRVEIGEIEVLINQLDGIQQAVVIAREDTPGDKRLVAYLVASNTKVSTIQVRDSIEEKLPDYMMPSAFVWMAELPKTTSGKVDRNNLPKPDLKRPELATLYKPASTTTQKHVVGIWMDLLQLEKIGINDNFFELGGNSLLALKTVAALKKIHNLDLPITKLYQFPTVAGVAAFLDGSNSKALESVLPKLRVKSGNGDIAVIGMVGRFPGANNVDELWKILVEGRETTRFFTDEEIDPSIPPAVRYEPNYVKARGIVDGSDEFDPMFFGLSPRVAELMDPQQRIFLELAWEALESAGHLPSHYHGSVGVFAGCGNNTYYINNVIPNRHLIDKIGSFLTTTLNEKDYVATRVAYELDLKGPAVSVHSACSTSLLAIAQAVDSIRNGQCNVALAGGVSISSPINSGHLYQEGTMLSADGHCRSFDAQADGTVFSDGAGVVLLKSLEEAEADGDTIYGVIKGVGVNNDGNEKGSFTAPNSTGQAGAIAMAIQNAGVSPSDITYVEAHGTATVLGDPIEIEGLTMAFGPQDKKQYCAIGSVKSNMGHLVAAAGVAGFIKATLALYNKQIPASLHHTKANPNIDFENSPFYVNTKLSDWHSDKKRLAGVSSFGVGGTNVHVVLEEYPRVEKISDAGKPLQLIQWSAKTEESAILYKEKLAGWIKDNANASLADIAYTLQTTRTDFAWRNILVAADKEELLEKLAADVPTTNTKKLSSKATEVAFMFPGQGSQFVNMGRNIYEQEPVFKEAVDECVALLKGTAQEDILTVMYADSDEAAAAETLKNTLYTQPALFITSYAMAKLWMSWGITPNILTGHSIGEFVAAHLAGIFTLADAVKLIATRAKLVSEAEGGDMLSVRMPEAEVKELLPDTLSISVLNTKTATVVAGPTEEVAKFSASLAEKNIAVRVLQTSHAFHSAMMDDVVAPFEEVVKTVKLNVPTKPIISTITGKWLSEAEALDPHYWAAHVRRTVRFADVANLLAEDDTRVMLEVGPGNVLSTLVRQQAAPKQIIAIAGIDSAEDNQPLRSALQSLGQLWLNGIDPDWSVFYMGQSRQRLNLLTYAFNRKRLWAPPVVALSPLTPPFEAPTETLIENSTETPLNMPVRKDLLIAKLKDIFEDTSGIEVDSSDASFIEIGFDSLLLTQIATSLKKEFNVPITFRKLFEEFNSLELLAAHLDGVLPADKYQPAPSAAAAPAARPAAQPVYQQPTYQQPVLFQPMVPAEGSTQALNMIAQQLQLLASQVATMQGGAPGYSPMPVPQHQPQHSPQVAAYANPAHPPVAPPAMELEPQPEITAEEMAELKKPFGATARIERQVQGLTPKQQALIQKLTKDYNEKTKTSKAQTQEHRPYMADPRVVSGFRPLTKEMVYPIIINKSKGSRLWDVDGNEYIDALNGFGSNMLGYQPDVLTKAIHEQVDKGYEIGPQHELAGDVCKLMCEFTQFDRAGLCNTGSEAVLGAMRIARTVSGRSLIVAFAGSYHGIMDEVIVRSTKKLKTVPAASGILSENVQQMLILDYGTDESLKIIRERADEIAAVLVEPVQSRRPEFKPVEFLKELRVVTAEKEIALVFDEVISGFRMHPGGAQAIFGVKADIGTYGKVIGGGMPVGAICGIKKYMDALDGGQWQFGDLSVPEVGVTYFAGTFVRHPLALAAAKASLEYMKERGPALQEKLTKLTTRFADGMRAKCEKEGVPITIVGFGSLWRMKFLEDIPYSELLFTLMRLKGVHILDGFPCFITDAHTEQDIDTMLAAFTESLDEMIEAGFFSHQQEASTEPVTAAAAPPAEQVPVNANTPPVPGAKLGRGKDGKPGWFIPDPDKPGKYLQVQ</sequence>
<dbReference type="Pfam" id="PF00109">
    <property type="entry name" value="ketoacyl-synt"/>
    <property type="match status" value="1"/>
</dbReference>
<dbReference type="GO" id="GO:0008483">
    <property type="term" value="F:transaminase activity"/>
    <property type="evidence" value="ECO:0007669"/>
    <property type="project" value="InterPro"/>
</dbReference>
<dbReference type="SUPFAM" id="SSF52151">
    <property type="entry name" value="FabD/lysophospholipase-like"/>
    <property type="match status" value="1"/>
</dbReference>
<evidence type="ECO:0000259" key="6">
    <source>
        <dbReference type="PROSITE" id="PS50075"/>
    </source>
</evidence>
<dbReference type="PROSITE" id="PS00455">
    <property type="entry name" value="AMP_BINDING"/>
    <property type="match status" value="1"/>
</dbReference>
<dbReference type="SUPFAM" id="SSF53383">
    <property type="entry name" value="PLP-dependent transferases"/>
    <property type="match status" value="1"/>
</dbReference>
<dbReference type="Gene3D" id="3.30.70.3290">
    <property type="match status" value="1"/>
</dbReference>
<dbReference type="OrthoDB" id="9778690at2"/>
<evidence type="ECO:0000256" key="3">
    <source>
        <dbReference type="ARBA" id="ARBA00022679"/>
    </source>
</evidence>
<dbReference type="Gene3D" id="3.40.640.10">
    <property type="entry name" value="Type I PLP-dependent aspartate aminotransferase-like (Major domain)"/>
    <property type="match status" value="1"/>
</dbReference>
<evidence type="ECO:0000259" key="7">
    <source>
        <dbReference type="PROSITE" id="PS52004"/>
    </source>
</evidence>
<dbReference type="InterPro" id="IPR016035">
    <property type="entry name" value="Acyl_Trfase/lysoPLipase"/>
</dbReference>